<evidence type="ECO:0000313" key="1">
    <source>
        <dbReference type="EMBL" id="SKC95716.1"/>
    </source>
</evidence>
<reference evidence="1 2" key="1">
    <citation type="submission" date="2017-02" db="EMBL/GenBank/DDBJ databases">
        <authorList>
            <person name="Peterson S.W."/>
        </authorList>
    </citation>
    <scope>NUCLEOTIDE SEQUENCE [LARGE SCALE GENOMIC DNA]</scope>
    <source>
        <strain evidence="1 2">DSM 18108</strain>
    </source>
</reference>
<dbReference type="STRING" id="393003.SAMN05660461_0496"/>
<gene>
    <name evidence="1" type="ORF">SAMN05660461_0496</name>
</gene>
<dbReference type="RefSeq" id="WP_079467829.1">
    <property type="nucleotide sequence ID" value="NZ_FUZZ01000001.1"/>
</dbReference>
<dbReference type="Proteomes" id="UP000190166">
    <property type="component" value="Unassembled WGS sequence"/>
</dbReference>
<proteinExistence type="predicted"/>
<evidence type="ECO:0000313" key="2">
    <source>
        <dbReference type="Proteomes" id="UP000190166"/>
    </source>
</evidence>
<dbReference type="AlphaFoldDB" id="A0A1T5N5J3"/>
<dbReference type="EMBL" id="FUZZ01000001">
    <property type="protein sequence ID" value="SKC95716.1"/>
    <property type="molecule type" value="Genomic_DNA"/>
</dbReference>
<keyword evidence="2" id="KW-1185">Reference proteome</keyword>
<protein>
    <submittedName>
        <fullName evidence="1">Uncharacterized protein</fullName>
    </submittedName>
</protein>
<name>A0A1T5N5J3_9BACT</name>
<organism evidence="1 2">
    <name type="scientific">Chitinophaga ginsengisegetis</name>
    <dbReference type="NCBI Taxonomy" id="393003"/>
    <lineage>
        <taxon>Bacteria</taxon>
        <taxon>Pseudomonadati</taxon>
        <taxon>Bacteroidota</taxon>
        <taxon>Chitinophagia</taxon>
        <taxon>Chitinophagales</taxon>
        <taxon>Chitinophagaceae</taxon>
        <taxon>Chitinophaga</taxon>
    </lineage>
</organism>
<dbReference type="PROSITE" id="PS51257">
    <property type="entry name" value="PROKAR_LIPOPROTEIN"/>
    <property type="match status" value="1"/>
</dbReference>
<accession>A0A1T5N5J3</accession>
<sequence length="126" mass="13865">MKKKLLCCFLFPLIIACKKDSAKTTSNLPEPDTAVIGNSYAIVTAASSIALDAGSVYRLGLAPYASFFKFDRSVKNGDLYFEAIGESAKQFRPLKFFILNNGTGKVVAIATPSEAELEKFNEEWQR</sequence>